<keyword evidence="4 10" id="KW-0597">Phosphoprotein</keyword>
<dbReference type="SMART" id="SM00260">
    <property type="entry name" value="CheW"/>
    <property type="match status" value="1"/>
</dbReference>
<feature type="domain" description="CheW-like" evidence="15">
    <location>
        <begin position="1665"/>
        <end position="1801"/>
    </location>
</feature>
<keyword evidence="5" id="KW-0808">Transferase</keyword>
<evidence type="ECO:0000256" key="9">
    <source>
        <dbReference type="PROSITE-ProRule" id="PRU00110"/>
    </source>
</evidence>
<evidence type="ECO:0000256" key="6">
    <source>
        <dbReference type="ARBA" id="ARBA00022777"/>
    </source>
</evidence>
<proteinExistence type="predicted"/>
<evidence type="ECO:0000256" key="1">
    <source>
        <dbReference type="ARBA" id="ARBA00000085"/>
    </source>
</evidence>
<evidence type="ECO:0000256" key="11">
    <source>
        <dbReference type="SAM" id="Coils"/>
    </source>
</evidence>
<feature type="region of interest" description="Disordered" evidence="12">
    <location>
        <begin position="585"/>
        <end position="618"/>
    </location>
</feature>
<dbReference type="GO" id="GO:0006935">
    <property type="term" value="P:chemotaxis"/>
    <property type="evidence" value="ECO:0007669"/>
    <property type="project" value="InterPro"/>
</dbReference>
<dbReference type="InterPro" id="IPR001789">
    <property type="entry name" value="Sig_transdc_resp-reg_receiver"/>
</dbReference>
<dbReference type="Gene3D" id="3.40.50.2300">
    <property type="match status" value="1"/>
</dbReference>
<reference evidence="17" key="1">
    <citation type="submission" date="2020-02" db="EMBL/GenBank/DDBJ databases">
        <authorList>
            <person name="Meier V. D."/>
        </authorList>
    </citation>
    <scope>NUCLEOTIDE SEQUENCE</scope>
    <source>
        <strain evidence="17">AVDCRST_MAG51</strain>
    </source>
</reference>
<protein>
    <recommendedName>
        <fullName evidence="3">Chemotaxis protein CheA</fullName>
        <ecNumber evidence="2">2.7.13.3</ecNumber>
    </recommendedName>
</protein>
<dbReference type="PANTHER" id="PTHR43395">
    <property type="entry name" value="SENSOR HISTIDINE KINASE CHEA"/>
    <property type="match status" value="1"/>
</dbReference>
<dbReference type="Pfam" id="PF00072">
    <property type="entry name" value="Response_reg"/>
    <property type="match status" value="1"/>
</dbReference>
<feature type="domain" description="HPt" evidence="16">
    <location>
        <begin position="956"/>
        <end position="1058"/>
    </location>
</feature>
<comment type="function">
    <text evidence="8">Involved in the transmission of sensory signals from the chemoreceptors to the flagellar motors. CheA is autophosphorylated; it can transfer its phosphate group to either CheB or CheY.</text>
</comment>
<comment type="catalytic activity">
    <reaction evidence="1">
        <text>ATP + protein L-histidine = ADP + protein N-phospho-L-histidine.</text>
        <dbReference type="EC" id="2.7.13.3"/>
    </reaction>
</comment>
<accession>A0A6J4PKM8</accession>
<dbReference type="EMBL" id="CADCUX010000332">
    <property type="protein sequence ID" value="CAA9413531.1"/>
    <property type="molecule type" value="Genomic_DNA"/>
</dbReference>
<dbReference type="InterPro" id="IPR008207">
    <property type="entry name" value="Sig_transdc_His_kin_Hpt_dom"/>
</dbReference>
<evidence type="ECO:0000256" key="2">
    <source>
        <dbReference type="ARBA" id="ARBA00012438"/>
    </source>
</evidence>
<evidence type="ECO:0000256" key="8">
    <source>
        <dbReference type="ARBA" id="ARBA00035100"/>
    </source>
</evidence>
<dbReference type="PROSITE" id="PS50894">
    <property type="entry name" value="HPT"/>
    <property type="match status" value="3"/>
</dbReference>
<dbReference type="InterPro" id="IPR005467">
    <property type="entry name" value="His_kinase_dom"/>
</dbReference>
<feature type="domain" description="Histidine kinase" evidence="13">
    <location>
        <begin position="1430"/>
        <end position="1663"/>
    </location>
</feature>
<dbReference type="Pfam" id="PF01627">
    <property type="entry name" value="Hpt"/>
    <property type="match status" value="3"/>
</dbReference>
<feature type="modified residue" description="Phosphohistidine" evidence="9">
    <location>
        <position position="1002"/>
    </location>
</feature>
<evidence type="ECO:0000259" key="15">
    <source>
        <dbReference type="PROSITE" id="PS50851"/>
    </source>
</evidence>
<dbReference type="Pfam" id="PF02895">
    <property type="entry name" value="H-kinase_dim"/>
    <property type="match status" value="1"/>
</dbReference>
<dbReference type="Pfam" id="PF01584">
    <property type="entry name" value="CheW"/>
    <property type="match status" value="1"/>
</dbReference>
<dbReference type="Gene3D" id="2.30.30.40">
    <property type="entry name" value="SH3 Domains"/>
    <property type="match status" value="1"/>
</dbReference>
<sequence>MQVQDTEIDLATNDLGPLAWVLDELRKSLDAASAALRRFVRDAGLARGSDMASVDAGHLRIARQQLHQAVGALEMVGLGAPAHMLRSMEAAVQKFVERPELCSDAAAAKVERAGFALTEYLEGVLLGKPASAVALFPQYRDVQELAGSDRIHPADLWSYDWRWIEMEAPASKPLAYDAATRSRMDQSVLQIVKSGDAAAARKLVECCLGLAAGQSARQPRTFWNLCAAYFEAMALGLLPADVYVKRAASRVLVQYASLAKGELGVSDRLAQDLLFFCSQAVPSSPEQASALATVRGAYGLGRFSPIDYQTPQFGRFDPVLLTQARKRIVAAKETWSGLSGGDAGKLKQVAEQFHAISESLTKLHPASTPLAKSLSAAVDAVARSGQPPRAEVAMEVATAVLYLEAAFQDLDPTDAQLAGRTARLAERLDQVRQGAHAQALEPWMEELYRRVSDRQTMGSVVGELRGTLSELEKVLDVFFRSPQDKGPLQAAPGHLSQMRGVLSVLGLDQAAHAVVRMREAVEEIMVTEVDEEQARAAGTFDKLGNNLGALGFLIDMLNYQPSLAKKLFVFDDVKGELRPLMGRMETHAPQGSEPLRTDAPTAPSSAQHGTADAPAVAAAARPAKAPVAAAAAPSAAADEDQQELLDIFLEEAREVVGNGLAAVQALAAQAGDVSELTTLRRAFHTLKGSSRMVGLNEFGEAGWAMEQVLNTWLADQKQATPELLTLATEALNGFGRWADDISSQADQRWKSSMFRIPADAFRTENRLLHLALPDAGDSVRAPLTEGVEAGETALTSASAESAVAQASPDLEFVPTELPGLDEQPQTDLSAPSSMAALDLDAAFALPASSTAKLGDAIAKPAPDAPFLADPVSFGGPEVIRPEAAIPAEIPLGDLPADFDFDLTAPAGLDSAPSPLSGDLPRIDAIDFGSLDALSGTVAPMPAPAPPVDEQTKVIGGLRIGIPLYNVYLNEADEWSRRLATEVSEWSMELNQPVPESAAGLAHALAGSSATVGFHALSSIARALEHALQHAQTLAYGTPQQARAFVEAAEEIRRLLHQFAAGFLKEPDLRITQALLALQALPIPKRAELRDSGASELDDVDFGGPIEMPTAAARPVLQPITRFVDFDALGTAARPVDRPAVGRSAALEGAEADIDLVDAIDPDLFPIFEEEAAELLPQLGGALRQWAHGQRAGRDEVLRALHTLKGSARLAGALRLGEMAHRMESHIEAIPPESSAAELEPVLVRFDNIQANFDAVRERASQPQVEAVPVPAPSVRPQAPAVAPAAKATPAPVVQAPVQPAAVVQAPAQPTPAGQPATTPGRAVLAAPVTTQLAPQRAAGNQAVRVRSQLLDRLMNQAGEVMITRSRLENELRQLRGSLSDLGGNLDRLRGQLRDIELQAETQMQSRLAQTKDSAVGFDPLEFDRFTRVQELTRMMAESVNDVATVQRNLQRTVEATEDDLIAQARQTRELQRDLLRTRMVEFEGISDRLYRVVRMASKEAGKQVKLDITGGSIEMDRGVLDRMTPAFEHLLRNCVAHGVEEPAVRAAAGKEPAGTILIDLRQEGNDVSVEFRDDGAGLNLPRIREKALQQGLVKPDQQLSDAEAANLIFMPGFSTATAVTELAGRGIGMDVVRSEVNALGGRIETSTQAGRGTSFKLVLPLTTAVTQVVMIRSGSLSVGVPANLIEVVRRAPAKEVQQAYNSGSYEFGGEQVPFFWSGALLQSSRRSTEPQSKTLPVVVFRSAAQRIAVHVDEVLGNQEVVVKNLGPQLSRLPGLAGMTVLASGAVVLIYNPVALTSVYGEQARLLSADHAQPEMLEQSGQKVPAVPAPAVPQIPLVLVVDDSITVRRVTQRLLQREGYRVSLAADGLQALERLAEEKPAVVLSDIEMPRMDGFDLARNIRADARWAGLPIIMITSRIAEKHREHARELGVNHYLGKPYSEEELLSHVRHYCTAAVSA</sequence>
<feature type="modified residue" description="Phosphohistidine" evidence="9">
    <location>
        <position position="1201"/>
    </location>
</feature>
<feature type="domain" description="HPt" evidence="16">
    <location>
        <begin position="637"/>
        <end position="741"/>
    </location>
</feature>
<evidence type="ECO:0000259" key="14">
    <source>
        <dbReference type="PROSITE" id="PS50110"/>
    </source>
</evidence>
<keyword evidence="7" id="KW-0902">Two-component regulatory system</keyword>
<dbReference type="InterPro" id="IPR002545">
    <property type="entry name" value="CheW-lke_dom"/>
</dbReference>
<feature type="domain" description="Response regulatory" evidence="14">
    <location>
        <begin position="1836"/>
        <end position="1952"/>
    </location>
</feature>
<dbReference type="InterPro" id="IPR011006">
    <property type="entry name" value="CheY-like_superfamily"/>
</dbReference>
<evidence type="ECO:0000256" key="5">
    <source>
        <dbReference type="ARBA" id="ARBA00022679"/>
    </source>
</evidence>
<dbReference type="CDD" id="cd17546">
    <property type="entry name" value="REC_hyHK_CKI1_RcsC-like"/>
    <property type="match status" value="1"/>
</dbReference>
<dbReference type="PANTHER" id="PTHR43395:SF8">
    <property type="entry name" value="HISTIDINE KINASE"/>
    <property type="match status" value="1"/>
</dbReference>
<dbReference type="SMART" id="SM00387">
    <property type="entry name" value="HATPase_c"/>
    <property type="match status" value="1"/>
</dbReference>
<gene>
    <name evidence="17" type="ORF">AVDCRST_MAG51-1567</name>
</gene>
<dbReference type="InterPro" id="IPR036641">
    <property type="entry name" value="HPT_dom_sf"/>
</dbReference>
<dbReference type="SUPFAM" id="SSF47226">
    <property type="entry name" value="Histidine-containing phosphotransfer domain, HPT domain"/>
    <property type="match status" value="3"/>
</dbReference>
<feature type="coiled-coil region" evidence="11">
    <location>
        <begin position="1350"/>
        <end position="1405"/>
    </location>
</feature>
<feature type="modified residue" description="4-aspartylphosphate" evidence="10">
    <location>
        <position position="1885"/>
    </location>
</feature>
<dbReference type="InterPro" id="IPR004105">
    <property type="entry name" value="CheA-like_dim"/>
</dbReference>
<evidence type="ECO:0000256" key="10">
    <source>
        <dbReference type="PROSITE-ProRule" id="PRU00169"/>
    </source>
</evidence>
<dbReference type="InterPro" id="IPR004358">
    <property type="entry name" value="Sig_transdc_His_kin-like_C"/>
</dbReference>
<evidence type="ECO:0000256" key="12">
    <source>
        <dbReference type="SAM" id="MobiDB-lite"/>
    </source>
</evidence>
<dbReference type="PROSITE" id="PS50109">
    <property type="entry name" value="HIS_KIN"/>
    <property type="match status" value="1"/>
</dbReference>
<dbReference type="PRINTS" id="PR00344">
    <property type="entry name" value="BCTRLSENSOR"/>
</dbReference>
<evidence type="ECO:0000256" key="7">
    <source>
        <dbReference type="ARBA" id="ARBA00023012"/>
    </source>
</evidence>
<feature type="domain" description="HPt" evidence="16">
    <location>
        <begin position="1156"/>
        <end position="1255"/>
    </location>
</feature>
<feature type="modified residue" description="Phosphohistidine" evidence="9">
    <location>
        <position position="684"/>
    </location>
</feature>
<evidence type="ECO:0000259" key="16">
    <source>
        <dbReference type="PROSITE" id="PS50894"/>
    </source>
</evidence>
<dbReference type="InterPro" id="IPR036890">
    <property type="entry name" value="HATPase_C_sf"/>
</dbReference>
<dbReference type="InterPro" id="IPR051315">
    <property type="entry name" value="Bact_Chemotaxis_CheA"/>
</dbReference>
<dbReference type="SMART" id="SM00448">
    <property type="entry name" value="REC"/>
    <property type="match status" value="1"/>
</dbReference>
<dbReference type="SMART" id="SM01231">
    <property type="entry name" value="H-kinase_dim"/>
    <property type="match status" value="1"/>
</dbReference>
<dbReference type="PROSITE" id="PS50851">
    <property type="entry name" value="CHEW"/>
    <property type="match status" value="1"/>
</dbReference>
<keyword evidence="6 17" id="KW-0418">Kinase</keyword>
<organism evidence="17">
    <name type="scientific">uncultured Ramlibacter sp</name>
    <dbReference type="NCBI Taxonomy" id="260755"/>
    <lineage>
        <taxon>Bacteria</taxon>
        <taxon>Pseudomonadati</taxon>
        <taxon>Pseudomonadota</taxon>
        <taxon>Betaproteobacteria</taxon>
        <taxon>Burkholderiales</taxon>
        <taxon>Comamonadaceae</taxon>
        <taxon>Ramlibacter</taxon>
        <taxon>environmental samples</taxon>
    </lineage>
</organism>
<dbReference type="SMART" id="SM00073">
    <property type="entry name" value="HPT"/>
    <property type="match status" value="3"/>
</dbReference>
<dbReference type="CDD" id="cd00088">
    <property type="entry name" value="HPT"/>
    <property type="match status" value="2"/>
</dbReference>
<dbReference type="GO" id="GO:0005737">
    <property type="term" value="C:cytoplasm"/>
    <property type="evidence" value="ECO:0007669"/>
    <property type="project" value="InterPro"/>
</dbReference>
<evidence type="ECO:0000256" key="3">
    <source>
        <dbReference type="ARBA" id="ARBA00021495"/>
    </source>
</evidence>
<evidence type="ECO:0000259" key="13">
    <source>
        <dbReference type="PROSITE" id="PS50109"/>
    </source>
</evidence>
<dbReference type="PROSITE" id="PS50110">
    <property type="entry name" value="RESPONSE_REGULATORY"/>
    <property type="match status" value="1"/>
</dbReference>
<evidence type="ECO:0000313" key="17">
    <source>
        <dbReference type="EMBL" id="CAA9413531.1"/>
    </source>
</evidence>
<dbReference type="Pfam" id="PF26379">
    <property type="entry name" value="FimL_2nd"/>
    <property type="match status" value="1"/>
</dbReference>
<name>A0A6J4PKM8_9BURK</name>
<dbReference type="SUPFAM" id="SSF52172">
    <property type="entry name" value="CheY-like"/>
    <property type="match status" value="1"/>
</dbReference>
<dbReference type="FunFam" id="3.30.565.10:FF:000016">
    <property type="entry name" value="Chemotaxis protein CheA, putative"/>
    <property type="match status" value="1"/>
</dbReference>
<dbReference type="GO" id="GO:0000155">
    <property type="term" value="F:phosphorelay sensor kinase activity"/>
    <property type="evidence" value="ECO:0007669"/>
    <property type="project" value="InterPro"/>
</dbReference>
<dbReference type="InterPro" id="IPR036061">
    <property type="entry name" value="CheW-like_dom_sf"/>
</dbReference>
<dbReference type="InterPro" id="IPR058661">
    <property type="entry name" value="FimL_2nd"/>
</dbReference>
<dbReference type="InterPro" id="IPR003594">
    <property type="entry name" value="HATPase_dom"/>
</dbReference>
<dbReference type="Gene3D" id="1.20.120.160">
    <property type="entry name" value="HPT domain"/>
    <property type="match status" value="3"/>
</dbReference>
<dbReference type="EC" id="2.7.13.3" evidence="2"/>
<dbReference type="Gene3D" id="3.30.565.10">
    <property type="entry name" value="Histidine kinase-like ATPase, C-terminal domain"/>
    <property type="match status" value="1"/>
</dbReference>
<dbReference type="Pfam" id="PF02518">
    <property type="entry name" value="HATPase_c"/>
    <property type="match status" value="1"/>
</dbReference>
<dbReference type="SUPFAM" id="SSF55874">
    <property type="entry name" value="ATPase domain of HSP90 chaperone/DNA topoisomerase II/histidine kinase"/>
    <property type="match status" value="1"/>
</dbReference>
<evidence type="ECO:0000256" key="4">
    <source>
        <dbReference type="ARBA" id="ARBA00022553"/>
    </source>
</evidence>
<dbReference type="SUPFAM" id="SSF50341">
    <property type="entry name" value="CheW-like"/>
    <property type="match status" value="1"/>
</dbReference>
<keyword evidence="11" id="KW-0175">Coiled coil</keyword>